<protein>
    <submittedName>
        <fullName evidence="8">OmpA family protein</fullName>
    </submittedName>
</protein>
<keyword evidence="9" id="KW-1185">Reference proteome</keyword>
<keyword evidence="6" id="KW-0732">Signal</keyword>
<dbReference type="InterPro" id="IPR036737">
    <property type="entry name" value="OmpA-like_sf"/>
</dbReference>
<evidence type="ECO:0000256" key="2">
    <source>
        <dbReference type="ARBA" id="ARBA00023136"/>
    </source>
</evidence>
<comment type="subcellular location">
    <subcellularLocation>
        <location evidence="1">Cell outer membrane</location>
    </subcellularLocation>
</comment>
<evidence type="ECO:0000256" key="4">
    <source>
        <dbReference type="PROSITE-ProRule" id="PRU00339"/>
    </source>
</evidence>
<dbReference type="InterPro" id="IPR006665">
    <property type="entry name" value="OmpA-like"/>
</dbReference>
<dbReference type="InterPro" id="IPR019734">
    <property type="entry name" value="TPR_rpt"/>
</dbReference>
<dbReference type="InterPro" id="IPR008969">
    <property type="entry name" value="CarboxyPept-like_regulatory"/>
</dbReference>
<evidence type="ECO:0000313" key="8">
    <source>
        <dbReference type="EMBL" id="MFC4747208.1"/>
    </source>
</evidence>
<dbReference type="Proteomes" id="UP001595935">
    <property type="component" value="Unassembled WGS sequence"/>
</dbReference>
<feature type="chain" id="PRO_5046910543" evidence="6">
    <location>
        <begin position="26"/>
        <end position="660"/>
    </location>
</feature>
<dbReference type="Gene3D" id="2.120.10.30">
    <property type="entry name" value="TolB, C-terminal domain"/>
    <property type="match status" value="1"/>
</dbReference>
<dbReference type="EMBL" id="JBHSGV010000003">
    <property type="protein sequence ID" value="MFC4747208.1"/>
    <property type="molecule type" value="Genomic_DNA"/>
</dbReference>
<dbReference type="Pfam" id="PF00691">
    <property type="entry name" value="OmpA"/>
    <property type="match status" value="1"/>
</dbReference>
<dbReference type="PRINTS" id="PR01021">
    <property type="entry name" value="OMPADOMAIN"/>
</dbReference>
<evidence type="ECO:0000256" key="6">
    <source>
        <dbReference type="SAM" id="SignalP"/>
    </source>
</evidence>
<dbReference type="SUPFAM" id="SSF48452">
    <property type="entry name" value="TPR-like"/>
    <property type="match status" value="1"/>
</dbReference>
<accession>A0ABV9PF59</accession>
<dbReference type="Gene3D" id="1.25.40.10">
    <property type="entry name" value="Tetratricopeptide repeat domain"/>
    <property type="match status" value="1"/>
</dbReference>
<keyword evidence="4" id="KW-0802">TPR repeat</keyword>
<dbReference type="InterPro" id="IPR011659">
    <property type="entry name" value="WD40"/>
</dbReference>
<gene>
    <name evidence="8" type="ORF">ACFO5S_07110</name>
</gene>
<feature type="signal peptide" evidence="6">
    <location>
        <begin position="1"/>
        <end position="25"/>
    </location>
</feature>
<reference evidence="9" key="1">
    <citation type="journal article" date="2019" name="Int. J. Syst. Evol. Microbiol.">
        <title>The Global Catalogue of Microorganisms (GCM) 10K type strain sequencing project: providing services to taxonomists for standard genome sequencing and annotation.</title>
        <authorList>
            <consortium name="The Broad Institute Genomics Platform"/>
            <consortium name="The Broad Institute Genome Sequencing Center for Infectious Disease"/>
            <person name="Wu L."/>
            <person name="Ma J."/>
        </authorList>
    </citation>
    <scope>NUCLEOTIDE SEQUENCE [LARGE SCALE GENOMIC DNA]</scope>
    <source>
        <strain evidence="9">WYCCWR 13023</strain>
    </source>
</reference>
<dbReference type="InterPro" id="IPR011042">
    <property type="entry name" value="6-blade_b-propeller_TolB-like"/>
</dbReference>
<evidence type="ECO:0000256" key="1">
    <source>
        <dbReference type="ARBA" id="ARBA00004442"/>
    </source>
</evidence>
<dbReference type="SUPFAM" id="SSF82171">
    <property type="entry name" value="DPP6 N-terminal domain-like"/>
    <property type="match status" value="1"/>
</dbReference>
<feature type="repeat" description="TPR" evidence="4">
    <location>
        <begin position="60"/>
        <end position="93"/>
    </location>
</feature>
<keyword evidence="2 5" id="KW-0472">Membrane</keyword>
<sequence length="660" mass="74377">MSYKNIKNVLFLLLAVFLQMSSLQAQDRKLENADKAYNKFAFIEASKLYEKLIKDGNTSIGVYTKLGDCYYFNAKYPEAVKAYSQLMDAKPNVDPQYYFRYAQSLNNSQKYDQAAEVMKVYYNKAGKKDLSQDWTNSKLKADIGKQSGRYILKDIEINTGASDFGTAFDGTEKVIYASAKDSGVIFKRKHSWNNQSFLKLYSADITKDGGLTNSVMLKGGINTKYHQSSPAITKDGKTMFFTRNNYKNGKLGTDKEGTSFLKIYVARFRDGEWKDIQELGFPINSDAFSSAHPALNPDETQLYFVSDRNNKFGDSDIYTVSLKKGGFVGNDVVKLGDEINTPGRETYPYIDENGILFFSSDGHPGLGGLDVFAAMKDDKGVYHVVNAGDGVNTTEDDFAYSVNKDKKGYFSSDRKGNDDIYGFTETRPVTFDFDIRPLVYGTIKDSLSGKPLENVAIDVYNIDNEKVETFYTDKEGQYKAFTEPFKDFKLVYSKQDLAGKEVKLKAMQPAAKKEVSLNLFNERQVVVNDKLVTIDDGGNLTDILNLLPIYFDYNGYKIRESSKAELKKVIDLMKARPNINIKINSYTDSRGKDDFNMKLSQNRAKATVDYIINGGVSVDRVSGEGFGETRLINGCSNGVKCTEKEHELNRRSEFIVTWKQ</sequence>
<dbReference type="PANTHER" id="PTHR30329">
    <property type="entry name" value="STATOR ELEMENT OF FLAGELLAR MOTOR COMPLEX"/>
    <property type="match status" value="1"/>
</dbReference>
<dbReference type="PROSITE" id="PS51123">
    <property type="entry name" value="OMPA_2"/>
    <property type="match status" value="1"/>
</dbReference>
<dbReference type="Gene3D" id="3.30.1330.60">
    <property type="entry name" value="OmpA-like domain"/>
    <property type="match status" value="1"/>
</dbReference>
<dbReference type="PANTHER" id="PTHR30329:SF21">
    <property type="entry name" value="LIPOPROTEIN YIAD-RELATED"/>
    <property type="match status" value="1"/>
</dbReference>
<dbReference type="SUPFAM" id="SSF49464">
    <property type="entry name" value="Carboxypeptidase regulatory domain-like"/>
    <property type="match status" value="1"/>
</dbReference>
<dbReference type="PROSITE" id="PS50005">
    <property type="entry name" value="TPR"/>
    <property type="match status" value="1"/>
</dbReference>
<keyword evidence="3" id="KW-0998">Cell outer membrane</keyword>
<evidence type="ECO:0000313" key="9">
    <source>
        <dbReference type="Proteomes" id="UP001595935"/>
    </source>
</evidence>
<dbReference type="InterPro" id="IPR050330">
    <property type="entry name" value="Bact_OuterMem_StrucFunc"/>
</dbReference>
<dbReference type="RefSeq" id="WP_213257716.1">
    <property type="nucleotide sequence ID" value="NZ_JAGYWA010000003.1"/>
</dbReference>
<feature type="domain" description="OmpA-like" evidence="7">
    <location>
        <begin position="538"/>
        <end position="660"/>
    </location>
</feature>
<name>A0ABV9PF59_9FLAO</name>
<evidence type="ECO:0000259" key="7">
    <source>
        <dbReference type="PROSITE" id="PS51123"/>
    </source>
</evidence>
<evidence type="ECO:0000256" key="3">
    <source>
        <dbReference type="ARBA" id="ARBA00023237"/>
    </source>
</evidence>
<dbReference type="SUPFAM" id="SSF103088">
    <property type="entry name" value="OmpA-like"/>
    <property type="match status" value="1"/>
</dbReference>
<dbReference type="CDD" id="cd07185">
    <property type="entry name" value="OmpA_C-like"/>
    <property type="match status" value="1"/>
</dbReference>
<organism evidence="8 9">
    <name type="scientific">Flavobacterium branchiicola</name>
    <dbReference type="NCBI Taxonomy" id="1114875"/>
    <lineage>
        <taxon>Bacteria</taxon>
        <taxon>Pseudomonadati</taxon>
        <taxon>Bacteroidota</taxon>
        <taxon>Flavobacteriia</taxon>
        <taxon>Flavobacteriales</taxon>
        <taxon>Flavobacteriaceae</taxon>
        <taxon>Flavobacterium</taxon>
    </lineage>
</organism>
<dbReference type="InterPro" id="IPR006664">
    <property type="entry name" value="OMP_bac"/>
</dbReference>
<dbReference type="Pfam" id="PF07676">
    <property type="entry name" value="PD40"/>
    <property type="match status" value="3"/>
</dbReference>
<comment type="caution">
    <text evidence="8">The sequence shown here is derived from an EMBL/GenBank/DDBJ whole genome shotgun (WGS) entry which is preliminary data.</text>
</comment>
<proteinExistence type="predicted"/>
<dbReference type="InterPro" id="IPR011990">
    <property type="entry name" value="TPR-like_helical_dom_sf"/>
</dbReference>
<dbReference type="Gene3D" id="2.60.40.1120">
    <property type="entry name" value="Carboxypeptidase-like, regulatory domain"/>
    <property type="match status" value="1"/>
</dbReference>
<evidence type="ECO:0000256" key="5">
    <source>
        <dbReference type="PROSITE-ProRule" id="PRU00473"/>
    </source>
</evidence>